<dbReference type="AlphaFoldDB" id="A0A543D1C9"/>
<comment type="caution">
    <text evidence="2">The sequence shown here is derived from an EMBL/GenBank/DDBJ whole genome shotgun (WGS) entry which is preliminary data.</text>
</comment>
<dbReference type="Gene3D" id="3.40.50.2000">
    <property type="entry name" value="Glycogen Phosphorylase B"/>
    <property type="match status" value="2"/>
</dbReference>
<dbReference type="EMBL" id="VFPA01000006">
    <property type="protein sequence ID" value="TQM03139.1"/>
    <property type="molecule type" value="Genomic_DNA"/>
</dbReference>
<dbReference type="SUPFAM" id="SSF53756">
    <property type="entry name" value="UDP-Glycosyltransferase/glycogen phosphorylase"/>
    <property type="match status" value="1"/>
</dbReference>
<protein>
    <submittedName>
        <fullName evidence="2">Glycosyl transferase family 1</fullName>
    </submittedName>
</protein>
<gene>
    <name evidence="2" type="ORF">FB558_7789</name>
</gene>
<dbReference type="PANTHER" id="PTHR45947:SF3">
    <property type="entry name" value="SULFOQUINOVOSYL TRANSFERASE SQD2"/>
    <property type="match status" value="1"/>
</dbReference>
<dbReference type="RefSeq" id="WP_142063021.1">
    <property type="nucleotide sequence ID" value="NZ_VFPA01000006.1"/>
</dbReference>
<sequence length="349" mass="38155">MNILVWHVHGSWTTAFVQGPHRYLLPTLPERGPWGGGRPAAWDWPASAVETSPDELAETDVDVVVLQRPEEFALAQRWLGRAPGRDVPAVYLEHNAPREHAATSRHPVADRDDVLLVHVTHFNQLMWDTGSTPTRVIEHGVVDPGYRYTGEREAAAVVVNEPVRRGRITGTDLLPELSRAVPLDVFGIGTDGLRAHLGDAVGHDLDIHECGDLPQHRMHAEMARRRAYLHPLRWTSLGLSLIEAMHLGMPVVALATTEAVEAVPPGTGHLSTDPARLAQALRELVAEPELARRTGASAREHALRRYGLDRFLADWDTALHAVTDGAPARPAGSRRLGRSPVAAATTGRS</sequence>
<organism evidence="2 3">
    <name type="scientific">Pseudonocardia kunmingensis</name>
    <dbReference type="NCBI Taxonomy" id="630975"/>
    <lineage>
        <taxon>Bacteria</taxon>
        <taxon>Bacillati</taxon>
        <taxon>Actinomycetota</taxon>
        <taxon>Actinomycetes</taxon>
        <taxon>Pseudonocardiales</taxon>
        <taxon>Pseudonocardiaceae</taxon>
        <taxon>Pseudonocardia</taxon>
    </lineage>
</organism>
<feature type="region of interest" description="Disordered" evidence="1">
    <location>
        <begin position="324"/>
        <end position="349"/>
    </location>
</feature>
<dbReference type="Proteomes" id="UP000315677">
    <property type="component" value="Unassembled WGS sequence"/>
</dbReference>
<name>A0A543D1C9_9PSEU</name>
<dbReference type="PANTHER" id="PTHR45947">
    <property type="entry name" value="SULFOQUINOVOSYL TRANSFERASE SQD2"/>
    <property type="match status" value="1"/>
</dbReference>
<accession>A0A543D1C9</accession>
<dbReference type="GO" id="GO:0016757">
    <property type="term" value="F:glycosyltransferase activity"/>
    <property type="evidence" value="ECO:0007669"/>
    <property type="project" value="TreeGrafter"/>
</dbReference>
<evidence type="ECO:0000313" key="2">
    <source>
        <dbReference type="EMBL" id="TQM03139.1"/>
    </source>
</evidence>
<keyword evidence="2" id="KW-0808">Transferase</keyword>
<evidence type="ECO:0000256" key="1">
    <source>
        <dbReference type="SAM" id="MobiDB-lite"/>
    </source>
</evidence>
<dbReference type="OrthoDB" id="9794513at2"/>
<evidence type="ECO:0000313" key="3">
    <source>
        <dbReference type="Proteomes" id="UP000315677"/>
    </source>
</evidence>
<keyword evidence="3" id="KW-1185">Reference proteome</keyword>
<dbReference type="InterPro" id="IPR050194">
    <property type="entry name" value="Glycosyltransferase_grp1"/>
</dbReference>
<reference evidence="2 3" key="1">
    <citation type="submission" date="2019-06" db="EMBL/GenBank/DDBJ databases">
        <title>Sequencing the genomes of 1000 actinobacteria strains.</title>
        <authorList>
            <person name="Klenk H.-P."/>
        </authorList>
    </citation>
    <scope>NUCLEOTIDE SEQUENCE [LARGE SCALE GENOMIC DNA]</scope>
    <source>
        <strain evidence="2 3">DSM 45301</strain>
    </source>
</reference>
<dbReference type="Pfam" id="PF13692">
    <property type="entry name" value="Glyco_trans_1_4"/>
    <property type="match status" value="1"/>
</dbReference>
<proteinExistence type="predicted"/>